<accession>A0A2P2N404</accession>
<dbReference type="AlphaFoldDB" id="A0A2P2N404"/>
<evidence type="ECO:0000256" key="1">
    <source>
        <dbReference type="SAM" id="MobiDB-lite"/>
    </source>
</evidence>
<reference evidence="2" key="1">
    <citation type="submission" date="2018-02" db="EMBL/GenBank/DDBJ databases">
        <title>Rhizophora mucronata_Transcriptome.</title>
        <authorList>
            <person name="Meera S.P."/>
            <person name="Sreeshan A."/>
            <person name="Augustine A."/>
        </authorList>
    </citation>
    <scope>NUCLEOTIDE SEQUENCE</scope>
    <source>
        <tissue evidence="2">Leaf</tissue>
    </source>
</reference>
<evidence type="ECO:0000313" key="2">
    <source>
        <dbReference type="EMBL" id="MBX37183.1"/>
    </source>
</evidence>
<name>A0A2P2N404_RHIMU</name>
<feature type="region of interest" description="Disordered" evidence="1">
    <location>
        <begin position="1"/>
        <end position="22"/>
    </location>
</feature>
<feature type="compositionally biased region" description="Polar residues" evidence="1">
    <location>
        <begin position="1"/>
        <end position="13"/>
    </location>
</feature>
<organism evidence="2">
    <name type="scientific">Rhizophora mucronata</name>
    <name type="common">Asiatic mangrove</name>
    <dbReference type="NCBI Taxonomy" id="61149"/>
    <lineage>
        <taxon>Eukaryota</taxon>
        <taxon>Viridiplantae</taxon>
        <taxon>Streptophyta</taxon>
        <taxon>Embryophyta</taxon>
        <taxon>Tracheophyta</taxon>
        <taxon>Spermatophyta</taxon>
        <taxon>Magnoliopsida</taxon>
        <taxon>eudicotyledons</taxon>
        <taxon>Gunneridae</taxon>
        <taxon>Pentapetalae</taxon>
        <taxon>rosids</taxon>
        <taxon>fabids</taxon>
        <taxon>Malpighiales</taxon>
        <taxon>Rhizophoraceae</taxon>
        <taxon>Rhizophora</taxon>
    </lineage>
</organism>
<protein>
    <submittedName>
        <fullName evidence="2">Uncharacterized protein</fullName>
    </submittedName>
</protein>
<proteinExistence type="predicted"/>
<dbReference type="EMBL" id="GGEC01056699">
    <property type="protein sequence ID" value="MBX37183.1"/>
    <property type="molecule type" value="Transcribed_RNA"/>
</dbReference>
<sequence>MSSEPGSAGFQSSTRDERTLTT</sequence>